<feature type="transmembrane region" description="Helical" evidence="8">
    <location>
        <begin position="34"/>
        <end position="51"/>
    </location>
</feature>
<feature type="domain" description="EamA" evidence="9">
    <location>
        <begin position="148"/>
        <end position="278"/>
    </location>
</feature>
<name>A0A6J7UPL6_9ZZZZ</name>
<dbReference type="NCBIfam" id="TIGR00688">
    <property type="entry name" value="rarD"/>
    <property type="match status" value="1"/>
</dbReference>
<evidence type="ECO:0000256" key="6">
    <source>
        <dbReference type="ARBA" id="ARBA00022989"/>
    </source>
</evidence>
<accession>A0A6J7UPL6</accession>
<keyword evidence="4" id="KW-1003">Cell membrane</keyword>
<evidence type="ECO:0000256" key="2">
    <source>
        <dbReference type="ARBA" id="ARBA00007362"/>
    </source>
</evidence>
<dbReference type="GO" id="GO:0005886">
    <property type="term" value="C:plasma membrane"/>
    <property type="evidence" value="ECO:0007669"/>
    <property type="project" value="UniProtKB-SubCell"/>
</dbReference>
<dbReference type="Pfam" id="PF00892">
    <property type="entry name" value="EamA"/>
    <property type="match status" value="2"/>
</dbReference>
<reference evidence="11" key="1">
    <citation type="submission" date="2020-05" db="EMBL/GenBank/DDBJ databases">
        <authorList>
            <person name="Chiriac C."/>
            <person name="Salcher M."/>
            <person name="Ghai R."/>
            <person name="Kavagutti S V."/>
        </authorList>
    </citation>
    <scope>NUCLEOTIDE SEQUENCE</scope>
</reference>
<dbReference type="InterPro" id="IPR037185">
    <property type="entry name" value="EmrE-like"/>
</dbReference>
<gene>
    <name evidence="10" type="ORF">UFOPK4098_01487</name>
    <name evidence="11" type="ORF">UFOPK4347_01590</name>
</gene>
<feature type="transmembrane region" description="Helical" evidence="8">
    <location>
        <begin position="236"/>
        <end position="256"/>
    </location>
</feature>
<feature type="transmembrane region" description="Helical" evidence="8">
    <location>
        <begin position="206"/>
        <end position="229"/>
    </location>
</feature>
<evidence type="ECO:0000256" key="4">
    <source>
        <dbReference type="ARBA" id="ARBA00022475"/>
    </source>
</evidence>
<dbReference type="AlphaFoldDB" id="A0A6J7UPL6"/>
<evidence type="ECO:0000256" key="8">
    <source>
        <dbReference type="SAM" id="Phobius"/>
    </source>
</evidence>
<dbReference type="InterPro" id="IPR004626">
    <property type="entry name" value="RarD"/>
</dbReference>
<evidence type="ECO:0000256" key="1">
    <source>
        <dbReference type="ARBA" id="ARBA00004651"/>
    </source>
</evidence>
<feature type="transmembrane region" description="Helical" evidence="8">
    <location>
        <begin position="94"/>
        <end position="116"/>
    </location>
</feature>
<dbReference type="EMBL" id="CAFBQU010000068">
    <property type="protein sequence ID" value="CAB5067825.1"/>
    <property type="molecule type" value="Genomic_DNA"/>
</dbReference>
<feature type="domain" description="EamA" evidence="9">
    <location>
        <begin position="3"/>
        <end position="139"/>
    </location>
</feature>
<feature type="transmembrane region" description="Helical" evidence="8">
    <location>
        <begin position="5"/>
        <end position="22"/>
    </location>
</feature>
<evidence type="ECO:0000256" key="7">
    <source>
        <dbReference type="ARBA" id="ARBA00023136"/>
    </source>
</evidence>
<sequence length="294" mass="32538">MRSGLIAGVSAYVMWGLLTIYWKNLHGFPPFELIGWRIFASFCALAPLVIWHKRLRIITAAMRSKEMGWRLFAASILVTVNWSSYVWAVAHDHVIETALGYFMAPLCTMWLGVAVLKEKLNTAQKVTISLAVAAIAILTVGYGRVPYLALLIAGSWSLYGLLKKQIPLKSIESLSGEMIFLFLPAIVLMITQGGSSDSAMHNASTWQWVLIAGTGIITVIPLWIFGYAAQHVPLTVLGPLQYSVPTINFLLGWLAYHEELDATRIIGFSLIWVALAVLATDTARRAQRSRALVH</sequence>
<feature type="transmembrane region" description="Helical" evidence="8">
    <location>
        <begin position="71"/>
        <end position="88"/>
    </location>
</feature>
<keyword evidence="3" id="KW-0813">Transport</keyword>
<evidence type="ECO:0000259" key="9">
    <source>
        <dbReference type="Pfam" id="PF00892"/>
    </source>
</evidence>
<evidence type="ECO:0000256" key="5">
    <source>
        <dbReference type="ARBA" id="ARBA00022692"/>
    </source>
</evidence>
<comment type="similarity">
    <text evidence="2">Belongs to the EamA transporter family.</text>
</comment>
<evidence type="ECO:0000313" key="10">
    <source>
        <dbReference type="EMBL" id="CAB5030385.1"/>
    </source>
</evidence>
<keyword evidence="5 8" id="KW-0812">Transmembrane</keyword>
<evidence type="ECO:0000256" key="3">
    <source>
        <dbReference type="ARBA" id="ARBA00022448"/>
    </source>
</evidence>
<dbReference type="Gene3D" id="1.10.3730.20">
    <property type="match status" value="1"/>
</dbReference>
<keyword evidence="7 8" id="KW-0472">Membrane</keyword>
<proteinExistence type="inferred from homology"/>
<dbReference type="EMBL" id="CAFBPN010000128">
    <property type="protein sequence ID" value="CAB5030385.1"/>
    <property type="molecule type" value="Genomic_DNA"/>
</dbReference>
<dbReference type="InterPro" id="IPR000620">
    <property type="entry name" value="EamA_dom"/>
</dbReference>
<organism evidence="11">
    <name type="scientific">freshwater metagenome</name>
    <dbReference type="NCBI Taxonomy" id="449393"/>
    <lineage>
        <taxon>unclassified sequences</taxon>
        <taxon>metagenomes</taxon>
        <taxon>ecological metagenomes</taxon>
    </lineage>
</organism>
<keyword evidence="6 8" id="KW-1133">Transmembrane helix</keyword>
<dbReference type="PANTHER" id="PTHR22911:SF137">
    <property type="entry name" value="SOLUTE CARRIER FAMILY 35 MEMBER G2-RELATED"/>
    <property type="match status" value="1"/>
</dbReference>
<evidence type="ECO:0000313" key="11">
    <source>
        <dbReference type="EMBL" id="CAB5067825.1"/>
    </source>
</evidence>
<feature type="transmembrane region" description="Helical" evidence="8">
    <location>
        <begin position="123"/>
        <end position="139"/>
    </location>
</feature>
<dbReference type="PANTHER" id="PTHR22911">
    <property type="entry name" value="ACYL-MALONYL CONDENSING ENZYME-RELATED"/>
    <property type="match status" value="1"/>
</dbReference>
<feature type="transmembrane region" description="Helical" evidence="8">
    <location>
        <begin position="262"/>
        <end position="280"/>
    </location>
</feature>
<dbReference type="SUPFAM" id="SSF103481">
    <property type="entry name" value="Multidrug resistance efflux transporter EmrE"/>
    <property type="match status" value="2"/>
</dbReference>
<comment type="subcellular location">
    <subcellularLocation>
        <location evidence="1">Cell membrane</location>
        <topology evidence="1">Multi-pass membrane protein</topology>
    </subcellularLocation>
</comment>
<protein>
    <submittedName>
        <fullName evidence="11">Unannotated protein</fullName>
    </submittedName>
</protein>